<keyword evidence="1" id="KW-0812">Transmembrane</keyword>
<keyword evidence="3" id="KW-1185">Reference proteome</keyword>
<dbReference type="STRING" id="1915309.AXG55_13760"/>
<dbReference type="Proteomes" id="UP000184731">
    <property type="component" value="Chromosome"/>
</dbReference>
<dbReference type="AlphaFoldDB" id="A0A1L4D3Z2"/>
<evidence type="ECO:0000313" key="3">
    <source>
        <dbReference type="Proteomes" id="UP000184731"/>
    </source>
</evidence>
<protein>
    <submittedName>
        <fullName evidence="2">Uncharacterized protein</fullName>
    </submittedName>
</protein>
<organism evidence="2 3">
    <name type="scientific">Silvanigrella aquatica</name>
    <dbReference type="NCBI Taxonomy" id="1915309"/>
    <lineage>
        <taxon>Bacteria</taxon>
        <taxon>Pseudomonadati</taxon>
        <taxon>Bdellovibrionota</taxon>
        <taxon>Oligoflexia</taxon>
        <taxon>Silvanigrellales</taxon>
        <taxon>Silvanigrellaceae</taxon>
        <taxon>Silvanigrella</taxon>
    </lineage>
</organism>
<reference evidence="2 3" key="1">
    <citation type="submission" date="2016-10" db="EMBL/GenBank/DDBJ databases">
        <title>Silvanigrella aquatica sp. nov., isolated from a freshwater lake located in the Black Forest, Germany, description of Silvanigrellaceae fam. nov., Silvanigrellales ord. nov., reclassification of the order Bdellovibrionales in the class Oligoflexia, reclassification of the families Bacteriovoracaceae and Halobacteriovoraceae in the new order Bacteriovoracales ord. nov., and reclassification of the family Pseudobacteriovoracaceae in the order Oligoflexiales.</title>
        <authorList>
            <person name="Hahn M.W."/>
            <person name="Schmidt J."/>
            <person name="Koll U."/>
            <person name="Rohde M."/>
            <person name="Verbag S."/>
            <person name="Pitt A."/>
            <person name="Nakai R."/>
            <person name="Naganuma T."/>
            <person name="Lang E."/>
        </authorList>
    </citation>
    <scope>NUCLEOTIDE SEQUENCE [LARGE SCALE GENOMIC DNA]</scope>
    <source>
        <strain evidence="2 3">MWH-Nonnen-W8red</strain>
    </source>
</reference>
<gene>
    <name evidence="2" type="ORF">AXG55_13760</name>
</gene>
<sequence>MNFYEKIVKNMFNKFLFIVFNVVIMFFIFFIDTKVYADENQEKKSLVHLNNNEYLMNQIENRTQACDLLKNKVVTYIDLVFYVKKCKLMPIKDPEITNSLIQIQKKSLISLSDKVYSMMEMGKNYTFDEYYTDYNADEIENLKDLCMKFNKNIVTADAYSFYYIDACKKRLFKKYSDISFFKTKSKPVFSIKPRELSIFPTGQEMVVNKNDQETSMKVSETYIKENLPPLKNLCANLERKVVAFHASFFFLENCKLYKIDDFNITIQKKADMLGGVKELNIKQAIGIPQVGKIKSDDVLAKMR</sequence>
<dbReference type="EMBL" id="CP017834">
    <property type="protein sequence ID" value="APJ04900.1"/>
    <property type="molecule type" value="Genomic_DNA"/>
</dbReference>
<evidence type="ECO:0000256" key="1">
    <source>
        <dbReference type="SAM" id="Phobius"/>
    </source>
</evidence>
<dbReference type="KEGG" id="saqi:AXG55_13760"/>
<accession>A0A1L4D3Z2</accession>
<keyword evidence="1" id="KW-1133">Transmembrane helix</keyword>
<keyword evidence="1" id="KW-0472">Membrane</keyword>
<feature type="transmembrane region" description="Helical" evidence="1">
    <location>
        <begin position="12"/>
        <end position="31"/>
    </location>
</feature>
<name>A0A1L4D3Z2_9BACT</name>
<evidence type="ECO:0000313" key="2">
    <source>
        <dbReference type="EMBL" id="APJ04900.1"/>
    </source>
</evidence>
<proteinExistence type="predicted"/>